<protein>
    <recommendedName>
        <fullName evidence="1">DUF2470 domain-containing protein</fullName>
    </recommendedName>
</protein>
<evidence type="ECO:0000259" key="1">
    <source>
        <dbReference type="Pfam" id="PF10615"/>
    </source>
</evidence>
<feature type="domain" description="DUF2470" evidence="1">
    <location>
        <begin position="6"/>
        <end position="64"/>
    </location>
</feature>
<dbReference type="Proteomes" id="UP000006233">
    <property type="component" value="Unassembled WGS sequence"/>
</dbReference>
<dbReference type="RefSeq" id="WP_006804830.1">
    <property type="nucleotide sequence ID" value="NZ_GG700632.1"/>
</dbReference>
<reference evidence="2 3" key="1">
    <citation type="submission" date="2009-09" db="EMBL/GenBank/DDBJ databases">
        <authorList>
            <person name="Weinstock G."/>
            <person name="Sodergren E."/>
            <person name="Clifton S."/>
            <person name="Fulton L."/>
            <person name="Fulton B."/>
            <person name="Courtney L."/>
            <person name="Fronick C."/>
            <person name="Harrison M."/>
            <person name="Strong C."/>
            <person name="Farmer C."/>
            <person name="Delahaunty K."/>
            <person name="Markovic C."/>
            <person name="Hall O."/>
            <person name="Minx P."/>
            <person name="Tomlinson C."/>
            <person name="Mitreva M."/>
            <person name="Nelson J."/>
            <person name="Hou S."/>
            <person name="Wollam A."/>
            <person name="Pepin K.H."/>
            <person name="Johnson M."/>
            <person name="Bhonagiri V."/>
            <person name="Nash W.E."/>
            <person name="Warren W."/>
            <person name="Chinwalla A."/>
            <person name="Mardis E.R."/>
            <person name="Wilson R.K."/>
        </authorList>
    </citation>
    <scope>NUCLEOTIDE SEQUENCE [LARGE SCALE GENOMIC DNA]</scope>
    <source>
        <strain evidence="2 3">F0254</strain>
    </source>
</reference>
<evidence type="ECO:0000313" key="2">
    <source>
        <dbReference type="EMBL" id="EEX74452.1"/>
    </source>
</evidence>
<dbReference type="Pfam" id="PF10615">
    <property type="entry name" value="DUF2470"/>
    <property type="match status" value="1"/>
</dbReference>
<name>C9MY72_9FUSO</name>
<gene>
    <name evidence="2" type="ORF">GCWU000323_01496</name>
</gene>
<dbReference type="STRING" id="634994.GCWU000323_01496"/>
<proteinExistence type="predicted"/>
<evidence type="ECO:0000313" key="3">
    <source>
        <dbReference type="Proteomes" id="UP000006233"/>
    </source>
</evidence>
<comment type="caution">
    <text evidence="2">The sequence shown here is derived from an EMBL/GenBank/DDBJ whole genome shotgun (WGS) entry which is preliminary data.</text>
</comment>
<organism evidence="2 3">
    <name type="scientific">Leptotrichia hofstadii F0254</name>
    <dbReference type="NCBI Taxonomy" id="634994"/>
    <lineage>
        <taxon>Bacteria</taxon>
        <taxon>Fusobacteriati</taxon>
        <taxon>Fusobacteriota</taxon>
        <taxon>Fusobacteriia</taxon>
        <taxon>Fusobacteriales</taxon>
        <taxon>Leptotrichiaceae</taxon>
        <taxon>Leptotrichia</taxon>
    </lineage>
</organism>
<dbReference type="InterPro" id="IPR019595">
    <property type="entry name" value="DUF2470"/>
</dbReference>
<dbReference type="InterPro" id="IPR037119">
    <property type="entry name" value="Haem_oxidase_HugZ-like_sf"/>
</dbReference>
<dbReference type="EMBL" id="ACVB02000010">
    <property type="protein sequence ID" value="EEX74452.1"/>
    <property type="molecule type" value="Genomic_DNA"/>
</dbReference>
<dbReference type="AlphaFoldDB" id="C9MY72"/>
<dbReference type="SUPFAM" id="SSF50475">
    <property type="entry name" value="FMN-binding split barrel"/>
    <property type="match status" value="1"/>
</dbReference>
<dbReference type="Gene3D" id="3.20.180.10">
    <property type="entry name" value="PNP-oxidase-like"/>
    <property type="match status" value="1"/>
</dbReference>
<sequence length="108" mass="12373">MDISIERILDHMNNDHGDVLPLYVRHFCKREDVKEAKLIDVNEEGMTLLVNGNERVRIKFTKKIDFKGIHLEMIKMAKNCKKSFECACTRTLQGQGAPGRGKNENGNK</sequence>
<dbReference type="eggNOG" id="COG0748">
    <property type="taxonomic scope" value="Bacteria"/>
</dbReference>
<dbReference type="HOGENOM" id="CLU_174720_0_0_0"/>
<accession>C9MY72</accession>